<reference evidence="2" key="1">
    <citation type="submission" date="2023-03" db="EMBL/GenBank/DDBJ databases">
        <title>Massive genome expansion in bonnet fungi (Mycena s.s.) driven by repeated elements and novel gene families across ecological guilds.</title>
        <authorList>
            <consortium name="Lawrence Berkeley National Laboratory"/>
            <person name="Harder C.B."/>
            <person name="Miyauchi S."/>
            <person name="Viragh M."/>
            <person name="Kuo A."/>
            <person name="Thoen E."/>
            <person name="Andreopoulos B."/>
            <person name="Lu D."/>
            <person name="Skrede I."/>
            <person name="Drula E."/>
            <person name="Henrissat B."/>
            <person name="Morin E."/>
            <person name="Kohler A."/>
            <person name="Barry K."/>
            <person name="LaButti K."/>
            <person name="Morin E."/>
            <person name="Salamov A."/>
            <person name="Lipzen A."/>
            <person name="Mereny Z."/>
            <person name="Hegedus B."/>
            <person name="Baldrian P."/>
            <person name="Stursova M."/>
            <person name="Weitz H."/>
            <person name="Taylor A."/>
            <person name="Grigoriev I.V."/>
            <person name="Nagy L.G."/>
            <person name="Martin F."/>
            <person name="Kauserud H."/>
        </authorList>
    </citation>
    <scope>NUCLEOTIDE SEQUENCE</scope>
    <source>
        <strain evidence="2">CBHHK002</strain>
    </source>
</reference>
<name>A0AAD6Z8Y3_9AGAR</name>
<evidence type="ECO:0000313" key="2">
    <source>
        <dbReference type="EMBL" id="KAJ7311637.1"/>
    </source>
</evidence>
<dbReference type="AlphaFoldDB" id="A0AAD6Z8Y3"/>
<proteinExistence type="predicted"/>
<accession>A0AAD6Z8Y3</accession>
<evidence type="ECO:0000256" key="1">
    <source>
        <dbReference type="SAM" id="MobiDB-lite"/>
    </source>
</evidence>
<evidence type="ECO:0000313" key="3">
    <source>
        <dbReference type="Proteomes" id="UP001218218"/>
    </source>
</evidence>
<feature type="compositionally biased region" description="Basic residues" evidence="1">
    <location>
        <begin position="1"/>
        <end position="10"/>
    </location>
</feature>
<dbReference type="EMBL" id="JARIHO010000074">
    <property type="protein sequence ID" value="KAJ7311637.1"/>
    <property type="molecule type" value="Genomic_DNA"/>
</dbReference>
<feature type="compositionally biased region" description="Basic residues" evidence="1">
    <location>
        <begin position="17"/>
        <end position="28"/>
    </location>
</feature>
<protein>
    <submittedName>
        <fullName evidence="2">Uncharacterized protein</fullName>
    </submittedName>
</protein>
<sequence>MAAKTRKRKSTPTATPRVRRSTRPSRPPRRPDDEFSAATVAAEEPVSTLMEVSPTQPEPFIANSVLDTRYPQLGMDSGGESDISLERTLWAPLESRRNLIIDPLGSYPGEVNPTDPAADIIRQLFAILPAPNVSLPAVELESASAMEPVGIPPAQTSVTELELGVETENAAPELATQGQGASASLEIVAPVPTDIQPAHQFLEPGEENLPTVLYWVGVISAPGHQTVFCIPGPVIPPPTHRAGGIIDFLISANGPAGRALVSLSPASQFRVGISRVPEDMNNDFMAFRTGFDEVGHLDAVVMAPADSARVLPARNSDLRTAVLSDLGLGDHIPLLVLYVYPENTNPLAIQPPIAPALVQPTNNPLVLAGAVPNPVNRYLDSYHAAKKAELRTLLDNPGYQSAYKHCLIERQVMSVCAGLGIVFSSRQIVAAQVNFEGSTIEIRPDDIATWMGISTSQFATCRTEVTAARSVHLLLRQLVLQQNVVTPAMEPRHLTLLATLNSLMSNRILSPVNPNGGYAAVIDLQPGDANAVRIKISTLKTQVAEVKARWGEQYQ</sequence>
<dbReference type="Proteomes" id="UP001218218">
    <property type="component" value="Unassembled WGS sequence"/>
</dbReference>
<comment type="caution">
    <text evidence="2">The sequence shown here is derived from an EMBL/GenBank/DDBJ whole genome shotgun (WGS) entry which is preliminary data.</text>
</comment>
<organism evidence="2 3">
    <name type="scientific">Mycena albidolilacea</name>
    <dbReference type="NCBI Taxonomy" id="1033008"/>
    <lineage>
        <taxon>Eukaryota</taxon>
        <taxon>Fungi</taxon>
        <taxon>Dikarya</taxon>
        <taxon>Basidiomycota</taxon>
        <taxon>Agaricomycotina</taxon>
        <taxon>Agaricomycetes</taxon>
        <taxon>Agaricomycetidae</taxon>
        <taxon>Agaricales</taxon>
        <taxon>Marasmiineae</taxon>
        <taxon>Mycenaceae</taxon>
        <taxon>Mycena</taxon>
    </lineage>
</organism>
<feature type="region of interest" description="Disordered" evidence="1">
    <location>
        <begin position="1"/>
        <end position="38"/>
    </location>
</feature>
<keyword evidence="3" id="KW-1185">Reference proteome</keyword>
<gene>
    <name evidence="2" type="ORF">DFH08DRAFT_1044920</name>
</gene>